<dbReference type="InterPro" id="IPR019363">
    <property type="entry name" value="LDAH"/>
</dbReference>
<reference evidence="6 7" key="1">
    <citation type="submission" date="2011-07" db="EMBL/GenBank/DDBJ databases">
        <authorList>
            <person name="Coyne R."/>
            <person name="Brami D."/>
            <person name="Johnson J."/>
            <person name="Hostetler J."/>
            <person name="Hannick L."/>
            <person name="Clark T."/>
            <person name="Cassidy-Hanley D."/>
            <person name="Inman J."/>
        </authorList>
    </citation>
    <scope>NUCLEOTIDE SEQUENCE [LARGE SCALE GENOMIC DNA]</scope>
    <source>
        <strain evidence="6 7">G5</strain>
    </source>
</reference>
<dbReference type="Pfam" id="PF10230">
    <property type="entry name" value="LIDHydrolase"/>
    <property type="match status" value="1"/>
</dbReference>
<dbReference type="InterPro" id="IPR029058">
    <property type="entry name" value="AB_hydrolase_fold"/>
</dbReference>
<keyword evidence="4" id="KW-0378">Hydrolase</keyword>
<dbReference type="OrthoDB" id="448051at2759"/>
<dbReference type="Proteomes" id="UP000008983">
    <property type="component" value="Unassembled WGS sequence"/>
</dbReference>
<evidence type="ECO:0000256" key="4">
    <source>
        <dbReference type="ARBA" id="ARBA00022801"/>
    </source>
</evidence>
<proteinExistence type="inferred from homology"/>
<dbReference type="InParanoid" id="G0QSK1"/>
<dbReference type="GeneID" id="14907950"/>
<dbReference type="AlphaFoldDB" id="G0QSK1"/>
<dbReference type="EMBL" id="GL983814">
    <property type="protein sequence ID" value="EGR31800.1"/>
    <property type="molecule type" value="Genomic_DNA"/>
</dbReference>
<feature type="transmembrane region" description="Helical" evidence="5">
    <location>
        <begin position="6"/>
        <end position="26"/>
    </location>
</feature>
<dbReference type="PANTHER" id="PTHR13390">
    <property type="entry name" value="LIPASE"/>
    <property type="match status" value="1"/>
</dbReference>
<dbReference type="SUPFAM" id="SSF53474">
    <property type="entry name" value="alpha/beta-Hydrolases"/>
    <property type="match status" value="1"/>
</dbReference>
<evidence type="ECO:0000313" key="7">
    <source>
        <dbReference type="Proteomes" id="UP000008983"/>
    </source>
</evidence>
<evidence type="ECO:0000256" key="2">
    <source>
        <dbReference type="ARBA" id="ARBA00008300"/>
    </source>
</evidence>
<organism evidence="6 7">
    <name type="scientific">Ichthyophthirius multifiliis</name>
    <name type="common">White spot disease agent</name>
    <name type="synonym">Ich</name>
    <dbReference type="NCBI Taxonomy" id="5932"/>
    <lineage>
        <taxon>Eukaryota</taxon>
        <taxon>Sar</taxon>
        <taxon>Alveolata</taxon>
        <taxon>Ciliophora</taxon>
        <taxon>Intramacronucleata</taxon>
        <taxon>Oligohymenophorea</taxon>
        <taxon>Hymenostomatida</taxon>
        <taxon>Ophryoglenina</taxon>
        <taxon>Ichthyophthirius</taxon>
    </lineage>
</organism>
<keyword evidence="7" id="KW-1185">Reference proteome</keyword>
<dbReference type="GO" id="GO:0019915">
    <property type="term" value="P:lipid storage"/>
    <property type="evidence" value="ECO:0007669"/>
    <property type="project" value="InterPro"/>
</dbReference>
<name>G0QSK1_ICHMU</name>
<keyword evidence="5" id="KW-0472">Membrane</keyword>
<dbReference type="RefSeq" id="XP_004035286.1">
    <property type="nucleotide sequence ID" value="XM_004035238.1"/>
</dbReference>
<dbReference type="OMA" id="WVPVSYY"/>
<dbReference type="eggNOG" id="KOG3975">
    <property type="taxonomic scope" value="Eukaryota"/>
</dbReference>
<comment type="similarity">
    <text evidence="2">Belongs to the AB hydrolase superfamily. LDAH family.</text>
</comment>
<sequence>MIQLNTFVYLILGLIPLIYIANQYLIKFNQPFYKLQARYKIIDLPCGKTEILKIKKENEEYTPNNTPSIKNISKKDVKIVFFTGHRGYIKFYDKFLHKLYNLLGQKYTICGIGQLGQFNYKNKPLHNKYTIQDQIEQKKQFLEHLIKKKPNVQFIIVTHSIGSYIALNILDKIPPIHILYVFNLFPVIERIGQTPYVKSHLKMPFFPFIYIMSFFFAIYSFFPQKLKRFIGNLYVSLSLGDIKEKYNDLVEIGTEYFNYRNFYSMLYMIASEYDTINERQYELMSKYADKTMYYYGVDDDWCPQYYYFDLKNEMPHINAQLDEKGILHAFVIGASQTQAQLLTQWIKRELNL</sequence>
<dbReference type="Gene3D" id="3.40.50.1820">
    <property type="entry name" value="alpha/beta hydrolase"/>
    <property type="match status" value="1"/>
</dbReference>
<keyword evidence="3" id="KW-0551">Lipid droplet</keyword>
<protein>
    <recommendedName>
        <fullName evidence="8">Lipid droplet-associated hydrolase</fullName>
    </recommendedName>
</protein>
<evidence type="ECO:0008006" key="8">
    <source>
        <dbReference type="Google" id="ProtNLM"/>
    </source>
</evidence>
<dbReference type="GO" id="GO:0005811">
    <property type="term" value="C:lipid droplet"/>
    <property type="evidence" value="ECO:0007669"/>
    <property type="project" value="UniProtKB-SubCell"/>
</dbReference>
<dbReference type="GO" id="GO:0016298">
    <property type="term" value="F:lipase activity"/>
    <property type="evidence" value="ECO:0007669"/>
    <property type="project" value="InterPro"/>
</dbReference>
<evidence type="ECO:0000256" key="5">
    <source>
        <dbReference type="SAM" id="Phobius"/>
    </source>
</evidence>
<comment type="subcellular location">
    <subcellularLocation>
        <location evidence="1">Lipid droplet</location>
    </subcellularLocation>
</comment>
<evidence type="ECO:0000256" key="1">
    <source>
        <dbReference type="ARBA" id="ARBA00004502"/>
    </source>
</evidence>
<keyword evidence="5" id="KW-0812">Transmembrane</keyword>
<dbReference type="PANTHER" id="PTHR13390:SF0">
    <property type="entry name" value="LIPID DROPLET-ASSOCIATED HYDROLASE"/>
    <property type="match status" value="1"/>
</dbReference>
<accession>G0QSK1</accession>
<gene>
    <name evidence="6" type="ORF">IMG5_101720</name>
</gene>
<keyword evidence="5" id="KW-1133">Transmembrane helix</keyword>
<evidence type="ECO:0000313" key="6">
    <source>
        <dbReference type="EMBL" id="EGR31800.1"/>
    </source>
</evidence>
<feature type="transmembrane region" description="Helical" evidence="5">
    <location>
        <begin position="205"/>
        <end position="222"/>
    </location>
</feature>
<evidence type="ECO:0000256" key="3">
    <source>
        <dbReference type="ARBA" id="ARBA00022677"/>
    </source>
</evidence>